<dbReference type="NCBIfam" id="NF035944">
    <property type="entry name" value="PEPxxWA-CTERM"/>
    <property type="match status" value="1"/>
</dbReference>
<dbReference type="AlphaFoldDB" id="A0A0E9MQQ0"/>
<dbReference type="NCBIfam" id="TIGR02595">
    <property type="entry name" value="PEP_CTERM"/>
    <property type="match status" value="1"/>
</dbReference>
<organism evidence="3 4">
    <name type="scientific">Sphingomonas changbaiensis NBRC 104936</name>
    <dbReference type="NCBI Taxonomy" id="1219043"/>
    <lineage>
        <taxon>Bacteria</taxon>
        <taxon>Pseudomonadati</taxon>
        <taxon>Pseudomonadota</taxon>
        <taxon>Alphaproteobacteria</taxon>
        <taxon>Sphingomonadales</taxon>
        <taxon>Sphingomonadaceae</taxon>
        <taxon>Sphingomonas</taxon>
    </lineage>
</organism>
<evidence type="ECO:0000313" key="3">
    <source>
        <dbReference type="EMBL" id="GAO39440.1"/>
    </source>
</evidence>
<evidence type="ECO:0000313" key="4">
    <source>
        <dbReference type="Proteomes" id="UP000033202"/>
    </source>
</evidence>
<dbReference type="Proteomes" id="UP000033202">
    <property type="component" value="Unassembled WGS sequence"/>
</dbReference>
<feature type="signal peptide" evidence="1">
    <location>
        <begin position="1"/>
        <end position="22"/>
    </location>
</feature>
<evidence type="ECO:0000259" key="2">
    <source>
        <dbReference type="PROSITE" id="PS50933"/>
    </source>
</evidence>
<protein>
    <recommendedName>
        <fullName evidence="2">CHRD domain-containing protein</fullName>
    </recommendedName>
</protein>
<feature type="domain" description="CHRD" evidence="2">
    <location>
        <begin position="23"/>
        <end position="171"/>
    </location>
</feature>
<dbReference type="RefSeq" id="WP_245612195.1">
    <property type="nucleotide sequence ID" value="NZ_BBWU01000029.1"/>
</dbReference>
<accession>A0A0E9MQQ0</accession>
<keyword evidence="1" id="KW-0732">Signal</keyword>
<dbReference type="Pfam" id="PF07589">
    <property type="entry name" value="PEP-CTERM"/>
    <property type="match status" value="1"/>
</dbReference>
<name>A0A0E9MQQ0_9SPHN</name>
<comment type="caution">
    <text evidence="3">The sequence shown here is derived from an EMBL/GenBank/DDBJ whole genome shotgun (WGS) entry which is preliminary data.</text>
</comment>
<gene>
    <name evidence="3" type="ORF">SCH01S_29_01290</name>
</gene>
<dbReference type="STRING" id="1219043.SCH01S_29_01290"/>
<dbReference type="InterPro" id="IPR013424">
    <property type="entry name" value="Ice-binding_C"/>
</dbReference>
<keyword evidence="4" id="KW-1185">Reference proteome</keyword>
<dbReference type="Pfam" id="PF07452">
    <property type="entry name" value="CHRD"/>
    <property type="match status" value="1"/>
</dbReference>
<dbReference type="SMART" id="SM00754">
    <property type="entry name" value="CHRD"/>
    <property type="match status" value="1"/>
</dbReference>
<dbReference type="PROSITE" id="PS50933">
    <property type="entry name" value="CHRD"/>
    <property type="match status" value="1"/>
</dbReference>
<feature type="chain" id="PRO_5002429321" description="CHRD domain-containing protein" evidence="1">
    <location>
        <begin position="23"/>
        <end position="200"/>
    </location>
</feature>
<sequence>MIRPTLILLAAGTALAASPAAAAVLVYTASLTGGHEVPPAASPGTGFAVVTIDDVADTMRVQVNFSGLVGNTAASHIHCCQPLGTNAQVATTTPTFPGFPLGVTSGTYDQTFDMTLASSYNPAFVTAHGGNVTQARTDFFAGVAATQSYLNIHSSVFPGGEIRGQLFARVPEPSSWALMIAGFGLLGGVARSHRSRPALA</sequence>
<evidence type="ECO:0000256" key="1">
    <source>
        <dbReference type="SAM" id="SignalP"/>
    </source>
</evidence>
<dbReference type="EMBL" id="BBWU01000029">
    <property type="protein sequence ID" value="GAO39440.1"/>
    <property type="molecule type" value="Genomic_DNA"/>
</dbReference>
<proteinExistence type="predicted"/>
<reference evidence="3 4" key="1">
    <citation type="submission" date="2015-04" db="EMBL/GenBank/DDBJ databases">
        <title>Whole genome shotgun sequence of Sphingomonas changbaiensis NBRC 104936.</title>
        <authorList>
            <person name="Katano-Makiyama Y."/>
            <person name="Hosoyama A."/>
            <person name="Hashimoto M."/>
            <person name="Noguchi M."/>
            <person name="Tsuchikane K."/>
            <person name="Ohji S."/>
            <person name="Yamazoe A."/>
            <person name="Ichikawa N."/>
            <person name="Kimura A."/>
            <person name="Fujita N."/>
        </authorList>
    </citation>
    <scope>NUCLEOTIDE SEQUENCE [LARGE SCALE GENOMIC DNA]</scope>
    <source>
        <strain evidence="3 4">NBRC 104936</strain>
    </source>
</reference>
<dbReference type="InterPro" id="IPR010895">
    <property type="entry name" value="CHRD"/>
</dbReference>